<dbReference type="EMBL" id="VOAJ01024665">
    <property type="protein sequence ID" value="KAF0871109.1"/>
    <property type="molecule type" value="Genomic_DNA"/>
</dbReference>
<name>A0A6G1A5M3_CROCR</name>
<sequence>KKWANYLNRCFSKEGKYTANKHIKRCSTSLDIREMEITTTLRYCFNPTKTVNIKATRMNNRKCWQGCGEIGILVLSKSIFFLESKVSFLLLRHRSTGTPMFIAALSTIAKTWKEPKCPSTDEWIKKM</sequence>
<feature type="non-terminal residue" evidence="1">
    <location>
        <position position="127"/>
    </location>
</feature>
<reference evidence="1 2" key="1">
    <citation type="submission" date="2019-11" db="EMBL/GenBank/DDBJ databases">
        <authorList>
            <person name="Yang C."/>
            <person name="Li F."/>
        </authorList>
    </citation>
    <scope>NUCLEOTIDE SEQUENCE [LARGE SCALE GENOMIC DNA]</scope>
    <source>
        <strain evidence="1">KB4526</strain>
        <tissue evidence="1">Muscle</tissue>
    </source>
</reference>
<keyword evidence="2" id="KW-1185">Reference proteome</keyword>
<feature type="non-terminal residue" evidence="1">
    <location>
        <position position="1"/>
    </location>
</feature>
<gene>
    <name evidence="1" type="ORF">FOF47_R18798</name>
</gene>
<evidence type="ECO:0000313" key="1">
    <source>
        <dbReference type="EMBL" id="KAF0871109.1"/>
    </source>
</evidence>
<dbReference type="Proteomes" id="UP000475037">
    <property type="component" value="Unassembled WGS sequence"/>
</dbReference>
<evidence type="ECO:0000313" key="2">
    <source>
        <dbReference type="Proteomes" id="UP000475037"/>
    </source>
</evidence>
<proteinExistence type="predicted"/>
<organism evidence="1 2">
    <name type="scientific">Crocuta crocuta</name>
    <name type="common">Spotted hyena</name>
    <dbReference type="NCBI Taxonomy" id="9678"/>
    <lineage>
        <taxon>Eukaryota</taxon>
        <taxon>Metazoa</taxon>
        <taxon>Chordata</taxon>
        <taxon>Craniata</taxon>
        <taxon>Vertebrata</taxon>
        <taxon>Euteleostomi</taxon>
        <taxon>Mammalia</taxon>
        <taxon>Eutheria</taxon>
        <taxon>Laurasiatheria</taxon>
        <taxon>Carnivora</taxon>
        <taxon>Feliformia</taxon>
        <taxon>Hyaenidae</taxon>
        <taxon>Crocuta</taxon>
    </lineage>
</organism>
<protein>
    <submittedName>
        <fullName evidence="1">LORF2 protein</fullName>
    </submittedName>
</protein>
<comment type="caution">
    <text evidence="1">The sequence shown here is derived from an EMBL/GenBank/DDBJ whole genome shotgun (WGS) entry which is preliminary data.</text>
</comment>
<dbReference type="AlphaFoldDB" id="A0A6G1A5M3"/>
<accession>A0A6G1A5M3</accession>